<gene>
    <name evidence="2" type="ORF">GCM10023226_24270</name>
</gene>
<proteinExistence type="predicted"/>
<dbReference type="SUPFAM" id="SSF52540">
    <property type="entry name" value="P-loop containing nucleoside triphosphate hydrolases"/>
    <property type="match status" value="1"/>
</dbReference>
<dbReference type="EMBL" id="BAABIM010000002">
    <property type="protein sequence ID" value="GAA4685750.1"/>
    <property type="molecule type" value="Genomic_DNA"/>
</dbReference>
<evidence type="ECO:0000313" key="2">
    <source>
        <dbReference type="EMBL" id="GAA4685750.1"/>
    </source>
</evidence>
<dbReference type="Pfam" id="PF02374">
    <property type="entry name" value="ArsA_ATPase"/>
    <property type="match status" value="1"/>
</dbReference>
<protein>
    <submittedName>
        <fullName evidence="2">ArsA-related P-loop ATPase</fullName>
    </submittedName>
</protein>
<keyword evidence="3" id="KW-1185">Reference proteome</keyword>
<feature type="domain" description="ArsA/GET3 Anion-transporting ATPase-like" evidence="1">
    <location>
        <begin position="12"/>
        <end position="194"/>
    </location>
</feature>
<evidence type="ECO:0000259" key="1">
    <source>
        <dbReference type="Pfam" id="PF02374"/>
    </source>
</evidence>
<dbReference type="InterPro" id="IPR025723">
    <property type="entry name" value="ArsA/GET3_ATPase-like"/>
</dbReference>
<reference evidence="3" key="1">
    <citation type="journal article" date="2019" name="Int. J. Syst. Evol. Microbiol.">
        <title>The Global Catalogue of Microorganisms (GCM) 10K type strain sequencing project: providing services to taxonomists for standard genome sequencing and annotation.</title>
        <authorList>
            <consortium name="The Broad Institute Genomics Platform"/>
            <consortium name="The Broad Institute Genome Sequencing Center for Infectious Disease"/>
            <person name="Wu L."/>
            <person name="Ma J."/>
        </authorList>
    </citation>
    <scope>NUCLEOTIDE SEQUENCE [LARGE SCALE GENOMIC DNA]</scope>
    <source>
        <strain evidence="3">JCM 18127</strain>
    </source>
</reference>
<name>A0ABP8WAU2_9ACTN</name>
<dbReference type="Proteomes" id="UP001500621">
    <property type="component" value="Unassembled WGS sequence"/>
</dbReference>
<dbReference type="InterPro" id="IPR016300">
    <property type="entry name" value="ATPase_ArsA/GET3"/>
</dbReference>
<dbReference type="PANTHER" id="PTHR10803:SF31">
    <property type="entry name" value="ATPASE RV3679-RELATED"/>
    <property type="match status" value="1"/>
</dbReference>
<sequence>MSTSTDWPKVRLHVVTGKGGTGKSTVAASLALALASGGKNVLLCEVEGRQGIARMFDVEPLPPEERRLTTGLPGADGRAGVVHALNIDPEAALLEYLSLYYKLGRAGRALDRFGVIEFATTIAPGVRDVLLTGKVFEAVQRNSRNKGAIEYDHVVLDAPPTGRIAQFMNVSNELAGLAKVGPIKSQADTMMTLFRSPRTAVHLVTVLEEMPVQETTDGIAELRAADLPVGGVVVNLVRPQDLSTEALGAARDGSLDRQALAGDLESASVEAQDELLDGLLAGARDHAERRALEDSQRALVQQLGVPTYELARMPAGVDLGGLYELAGHLREQGMA</sequence>
<comment type="caution">
    <text evidence="2">The sequence shown here is derived from an EMBL/GenBank/DDBJ whole genome shotgun (WGS) entry which is preliminary data.</text>
</comment>
<evidence type="ECO:0000313" key="3">
    <source>
        <dbReference type="Proteomes" id="UP001500621"/>
    </source>
</evidence>
<dbReference type="InterPro" id="IPR027417">
    <property type="entry name" value="P-loop_NTPase"/>
</dbReference>
<accession>A0ABP8WAU2</accession>
<dbReference type="Gene3D" id="3.40.50.300">
    <property type="entry name" value="P-loop containing nucleotide triphosphate hydrolases"/>
    <property type="match status" value="1"/>
</dbReference>
<organism evidence="2 3">
    <name type="scientific">Nocardioides nanhaiensis</name>
    <dbReference type="NCBI Taxonomy" id="1476871"/>
    <lineage>
        <taxon>Bacteria</taxon>
        <taxon>Bacillati</taxon>
        <taxon>Actinomycetota</taxon>
        <taxon>Actinomycetes</taxon>
        <taxon>Propionibacteriales</taxon>
        <taxon>Nocardioidaceae</taxon>
        <taxon>Nocardioides</taxon>
    </lineage>
</organism>
<dbReference type="PANTHER" id="PTHR10803">
    <property type="entry name" value="ARSENICAL PUMP-DRIVING ATPASE ARSENITE-TRANSLOCATING ATPASE"/>
    <property type="match status" value="1"/>
</dbReference>